<evidence type="ECO:0000256" key="5">
    <source>
        <dbReference type="ARBA" id="ARBA00023054"/>
    </source>
</evidence>
<dbReference type="Gene3D" id="2.40.50.100">
    <property type="match status" value="1"/>
</dbReference>
<evidence type="ECO:0000259" key="8">
    <source>
        <dbReference type="Pfam" id="PF25954"/>
    </source>
</evidence>
<dbReference type="PANTHER" id="PTHR32347:SF29">
    <property type="entry name" value="UPF0194 MEMBRANE PROTEIN YBHG"/>
    <property type="match status" value="1"/>
</dbReference>
<evidence type="ECO:0000256" key="4">
    <source>
        <dbReference type="ARBA" id="ARBA00022764"/>
    </source>
</evidence>
<comment type="similarity">
    <text evidence="2">Belongs to the UPF0194 family.</text>
</comment>
<keyword evidence="3" id="KW-0732">Signal</keyword>
<dbReference type="Pfam" id="PF25881">
    <property type="entry name" value="HH_YBHG"/>
    <property type="match status" value="1"/>
</dbReference>
<dbReference type="KEGG" id="hadh:FRZ61_27570"/>
<feature type="domain" description="CusB-like beta-barrel" evidence="8">
    <location>
        <begin position="240"/>
        <end position="324"/>
    </location>
</feature>
<dbReference type="Gene3D" id="1.10.287.470">
    <property type="entry name" value="Helix hairpin bin"/>
    <property type="match status" value="2"/>
</dbReference>
<dbReference type="EMBL" id="CP042582">
    <property type="protein sequence ID" value="QEX22824.1"/>
    <property type="molecule type" value="Genomic_DNA"/>
</dbReference>
<proteinExistence type="inferred from homology"/>
<evidence type="ECO:0000259" key="7">
    <source>
        <dbReference type="Pfam" id="PF25881"/>
    </source>
</evidence>
<dbReference type="AlphaFoldDB" id="A0A5J6N0Q0"/>
<dbReference type="Pfam" id="PF25954">
    <property type="entry name" value="Beta-barrel_RND_2"/>
    <property type="match status" value="1"/>
</dbReference>
<feature type="domain" description="YbhG-like alpha-helical hairpin" evidence="7">
    <location>
        <begin position="75"/>
        <end position="204"/>
    </location>
</feature>
<keyword evidence="4" id="KW-0574">Periplasm</keyword>
<sequence length="342" mass="37177">MRRLVLLLVLLLLATGGGAYWYFRIYEPAHSDRLELTGNVEVRQVNLAFKVGGRIDRLAVDEGDDVATGTVLATLDKRYFEDAIRGAEAQVAQQQAVVDRLEHGTRPEEIDQAKASVAEREAMVENAQLVYRRQTELREKGVASQQAYDDAAATLRQTQAQLRSAQQALILAQIGPREEDIAEGRASLQAAQATLIQAQRDLEDAQLVAPSQGTILSRAREVGAIIQAGETVYVLSLTSPVWVRSYVSEPDLGRVQPGMKVELSTDTPGTPVYRGTVGFISPTAEFTPKTVETRELRTALVYRLRIVVDNPDGALRQGMPVTIEIPPLPSPAANAGAAASNP</sequence>
<dbReference type="NCBIfam" id="NF002939">
    <property type="entry name" value="PRK03598.1"/>
    <property type="match status" value="1"/>
</dbReference>
<keyword evidence="10" id="KW-1185">Reference proteome</keyword>
<feature type="coiled-coil region" evidence="6">
    <location>
        <begin position="148"/>
        <end position="208"/>
    </location>
</feature>
<evidence type="ECO:0000256" key="1">
    <source>
        <dbReference type="ARBA" id="ARBA00004418"/>
    </source>
</evidence>
<dbReference type="SUPFAM" id="SSF111369">
    <property type="entry name" value="HlyD-like secretion proteins"/>
    <property type="match status" value="3"/>
</dbReference>
<dbReference type="InterPro" id="IPR050465">
    <property type="entry name" value="UPF0194_transport"/>
</dbReference>
<gene>
    <name evidence="9" type="ORF">FRZ61_27570</name>
</gene>
<accession>A0A5J6N0Q0</accession>
<organism evidence="9 10">
    <name type="scientific">Hypericibacter adhaerens</name>
    <dbReference type="NCBI Taxonomy" id="2602016"/>
    <lineage>
        <taxon>Bacteria</taxon>
        <taxon>Pseudomonadati</taxon>
        <taxon>Pseudomonadota</taxon>
        <taxon>Alphaproteobacteria</taxon>
        <taxon>Rhodospirillales</taxon>
        <taxon>Dongiaceae</taxon>
        <taxon>Hypericibacter</taxon>
    </lineage>
</organism>
<reference evidence="9 10" key="1">
    <citation type="submission" date="2019-08" db="EMBL/GenBank/DDBJ databases">
        <title>Hyperibacter terrae gen. nov., sp. nov. and Hyperibacter viscosus sp. nov., two new members in the family Rhodospirillaceae isolated from the rhizosphere of Hypericum perforatum.</title>
        <authorList>
            <person name="Noviana Z."/>
        </authorList>
    </citation>
    <scope>NUCLEOTIDE SEQUENCE [LARGE SCALE GENOMIC DNA]</scope>
    <source>
        <strain evidence="9 10">R5959</strain>
    </source>
</reference>
<keyword evidence="5 6" id="KW-0175">Coiled coil</keyword>
<dbReference type="GO" id="GO:0042597">
    <property type="term" value="C:periplasmic space"/>
    <property type="evidence" value="ECO:0007669"/>
    <property type="project" value="UniProtKB-SubCell"/>
</dbReference>
<dbReference type="RefSeq" id="WP_151118273.1">
    <property type="nucleotide sequence ID" value="NZ_CP042582.1"/>
</dbReference>
<comment type="subcellular location">
    <subcellularLocation>
        <location evidence="1">Periplasm</location>
    </subcellularLocation>
</comment>
<name>A0A5J6N0Q0_9PROT</name>
<evidence type="ECO:0000313" key="9">
    <source>
        <dbReference type="EMBL" id="QEX22824.1"/>
    </source>
</evidence>
<dbReference type="InterPro" id="IPR059052">
    <property type="entry name" value="HH_YbhG-like"/>
</dbReference>
<evidence type="ECO:0000256" key="2">
    <source>
        <dbReference type="ARBA" id="ARBA00010602"/>
    </source>
</evidence>
<dbReference type="OrthoDB" id="9778236at2"/>
<evidence type="ECO:0000256" key="3">
    <source>
        <dbReference type="ARBA" id="ARBA00022729"/>
    </source>
</evidence>
<dbReference type="PANTHER" id="PTHR32347">
    <property type="entry name" value="EFFLUX SYSTEM COMPONENT YKNX-RELATED"/>
    <property type="match status" value="1"/>
</dbReference>
<protein>
    <submittedName>
        <fullName evidence="9">UPF0194 membrane protein RB0873</fullName>
    </submittedName>
</protein>
<evidence type="ECO:0000313" key="10">
    <source>
        <dbReference type="Proteomes" id="UP000325797"/>
    </source>
</evidence>
<dbReference type="InterPro" id="IPR058792">
    <property type="entry name" value="Beta-barrel_RND_2"/>
</dbReference>
<evidence type="ECO:0000256" key="6">
    <source>
        <dbReference type="SAM" id="Coils"/>
    </source>
</evidence>
<dbReference type="Proteomes" id="UP000325797">
    <property type="component" value="Chromosome"/>
</dbReference>
<dbReference type="Gene3D" id="2.40.30.170">
    <property type="match status" value="1"/>
</dbReference>